<protein>
    <submittedName>
        <fullName evidence="2">Uncharacterized protein</fullName>
    </submittedName>
</protein>
<accession>A0A3B1CPZ1</accession>
<evidence type="ECO:0000256" key="1">
    <source>
        <dbReference type="SAM" id="Phobius"/>
    </source>
</evidence>
<dbReference type="EMBL" id="UOGF01000017">
    <property type="protein sequence ID" value="VAX26733.1"/>
    <property type="molecule type" value="Genomic_DNA"/>
</dbReference>
<keyword evidence="1" id="KW-0472">Membrane</keyword>
<dbReference type="AlphaFoldDB" id="A0A3B1CPZ1"/>
<gene>
    <name evidence="2" type="ORF">MNBD_NITROSPIRAE01-248</name>
</gene>
<feature type="transmembrane region" description="Helical" evidence="1">
    <location>
        <begin position="31"/>
        <end position="50"/>
    </location>
</feature>
<proteinExistence type="predicted"/>
<sequence length="159" mass="18036">MDLKIDVRINRRDDYLEKVGFQSSRRGHFKWSFNLISIFFIGVLLSGCHFQHKKIGLDDGGFTRPPAQDGPQVVNPVPLSDMAEKELKFTENDVAIVFSIDKKGNMQGFRPKGTTFKENIIFPLHAEEIEVILGISAVKTKNPKFCWTNSYGQSACVVW</sequence>
<keyword evidence="1" id="KW-1133">Transmembrane helix</keyword>
<evidence type="ECO:0000313" key="2">
    <source>
        <dbReference type="EMBL" id="VAX26733.1"/>
    </source>
</evidence>
<keyword evidence="1" id="KW-0812">Transmembrane</keyword>
<organism evidence="2">
    <name type="scientific">hydrothermal vent metagenome</name>
    <dbReference type="NCBI Taxonomy" id="652676"/>
    <lineage>
        <taxon>unclassified sequences</taxon>
        <taxon>metagenomes</taxon>
        <taxon>ecological metagenomes</taxon>
    </lineage>
</organism>
<reference evidence="2" key="1">
    <citation type="submission" date="2018-06" db="EMBL/GenBank/DDBJ databases">
        <authorList>
            <person name="Zhirakovskaya E."/>
        </authorList>
    </citation>
    <scope>NUCLEOTIDE SEQUENCE</scope>
</reference>
<name>A0A3B1CPZ1_9ZZZZ</name>